<name>A0A2U3QG47_9BACT</name>
<sequence length="194" mass="21270">MKEFRPDLILSLGFGGALHEGLAAGELVRASRIIFLRGEPKDSLSPQTSDISLPEPNLTDFPGRSMSLREGCIVTLEHPMTKPEIRNILPDGIPFPVCDMETFALATTAVRSQIPFFAVRAITDTSYQEIPREVFDLIDSSGKTSYARLLISVLKKPGLVKTLIWLGLNSEKAAKSLGDLVKSVLESEAILCRE</sequence>
<keyword evidence="3" id="KW-1185">Reference proteome</keyword>
<reference evidence="3" key="1">
    <citation type="submission" date="2018-03" db="EMBL/GenBank/DDBJ databases">
        <authorList>
            <person name="Zecchin S."/>
        </authorList>
    </citation>
    <scope>NUCLEOTIDE SEQUENCE [LARGE SCALE GENOMIC DNA]</scope>
</reference>
<dbReference type="InterPro" id="IPR000845">
    <property type="entry name" value="Nucleoside_phosphorylase_d"/>
</dbReference>
<dbReference type="AlphaFoldDB" id="A0A2U3QG47"/>
<accession>A0A2U3QG47</accession>
<evidence type="ECO:0000313" key="2">
    <source>
        <dbReference type="EMBL" id="SPQ00401.1"/>
    </source>
</evidence>
<gene>
    <name evidence="2" type="ORF">NBG4_220034</name>
</gene>
<protein>
    <recommendedName>
        <fullName evidence="1">Nucleoside phosphorylase domain-containing protein</fullName>
    </recommendedName>
</protein>
<dbReference type="Proteomes" id="UP000245125">
    <property type="component" value="Unassembled WGS sequence"/>
</dbReference>
<evidence type="ECO:0000259" key="1">
    <source>
        <dbReference type="Pfam" id="PF01048"/>
    </source>
</evidence>
<dbReference type="OrthoDB" id="9792278at2"/>
<evidence type="ECO:0000313" key="3">
    <source>
        <dbReference type="Proteomes" id="UP000245125"/>
    </source>
</evidence>
<dbReference type="EMBL" id="OUUY01000067">
    <property type="protein sequence ID" value="SPQ00401.1"/>
    <property type="molecule type" value="Genomic_DNA"/>
</dbReference>
<dbReference type="Gene3D" id="3.40.50.1580">
    <property type="entry name" value="Nucleoside phosphorylase domain"/>
    <property type="match status" value="1"/>
</dbReference>
<dbReference type="SUPFAM" id="SSF53167">
    <property type="entry name" value="Purine and uridine phosphorylases"/>
    <property type="match status" value="1"/>
</dbReference>
<dbReference type="GO" id="GO:0003824">
    <property type="term" value="F:catalytic activity"/>
    <property type="evidence" value="ECO:0007669"/>
    <property type="project" value="InterPro"/>
</dbReference>
<dbReference type="InterPro" id="IPR035994">
    <property type="entry name" value="Nucleoside_phosphorylase_sf"/>
</dbReference>
<dbReference type="Pfam" id="PF01048">
    <property type="entry name" value="PNP_UDP_1"/>
    <property type="match status" value="1"/>
</dbReference>
<organism evidence="2 3">
    <name type="scientific">Candidatus Sulfobium mesophilum</name>
    <dbReference type="NCBI Taxonomy" id="2016548"/>
    <lineage>
        <taxon>Bacteria</taxon>
        <taxon>Pseudomonadati</taxon>
        <taxon>Nitrospirota</taxon>
        <taxon>Nitrospiria</taxon>
        <taxon>Nitrospirales</taxon>
        <taxon>Nitrospiraceae</taxon>
        <taxon>Candidatus Sulfobium</taxon>
    </lineage>
</organism>
<dbReference type="GO" id="GO:0009116">
    <property type="term" value="P:nucleoside metabolic process"/>
    <property type="evidence" value="ECO:0007669"/>
    <property type="project" value="InterPro"/>
</dbReference>
<feature type="domain" description="Nucleoside phosphorylase" evidence="1">
    <location>
        <begin position="1"/>
        <end position="150"/>
    </location>
</feature>
<proteinExistence type="predicted"/>